<dbReference type="PANTHER" id="PTHR43756">
    <property type="entry name" value="CHOLINE MONOOXYGENASE, CHLOROPLASTIC"/>
    <property type="match status" value="1"/>
</dbReference>
<keyword evidence="4" id="KW-0408">Iron</keyword>
<keyword evidence="5" id="KW-0411">Iron-sulfur</keyword>
<dbReference type="Pfam" id="PF00355">
    <property type="entry name" value="Rieske"/>
    <property type="match status" value="1"/>
</dbReference>
<evidence type="ECO:0000256" key="4">
    <source>
        <dbReference type="ARBA" id="ARBA00023004"/>
    </source>
</evidence>
<dbReference type="Gene3D" id="2.102.10.10">
    <property type="entry name" value="Rieske [2Fe-2S] iron-sulphur domain"/>
    <property type="match status" value="1"/>
</dbReference>
<evidence type="ECO:0000256" key="5">
    <source>
        <dbReference type="ARBA" id="ARBA00023014"/>
    </source>
</evidence>
<sequence>MSLHADAYTDPAWFGVDRRAIFSRTWQWLCHAEPLREAGAYVAGTVAGLPKVAVRDEAGALRAFYDVCEHRAHELLSGSGVWRSIVCPYHAWNFDDRRAGAGRGHKARKGEPPRAGAHLFKPLRQTIESINQTLKGQLDLERHGGRTFAGVTIRVIVRILALTTVIWHNDKTGRPTARSLTAYDH</sequence>
<gene>
    <name evidence="7" type="ORF">GCM10009733_065600</name>
</gene>
<evidence type="ECO:0000313" key="8">
    <source>
        <dbReference type="Proteomes" id="UP001500064"/>
    </source>
</evidence>
<protein>
    <recommendedName>
        <fullName evidence="6">Rieske domain-containing protein</fullName>
    </recommendedName>
</protein>
<reference evidence="8" key="1">
    <citation type="journal article" date="2019" name="Int. J. Syst. Evol. Microbiol.">
        <title>The Global Catalogue of Microorganisms (GCM) 10K type strain sequencing project: providing services to taxonomists for standard genome sequencing and annotation.</title>
        <authorList>
            <consortium name="The Broad Institute Genomics Platform"/>
            <consortium name="The Broad Institute Genome Sequencing Center for Infectious Disease"/>
            <person name="Wu L."/>
            <person name="Ma J."/>
        </authorList>
    </citation>
    <scope>NUCLEOTIDE SEQUENCE [LARGE SCALE GENOMIC DNA]</scope>
    <source>
        <strain evidence="8">JCM 13929</strain>
    </source>
</reference>
<evidence type="ECO:0000256" key="3">
    <source>
        <dbReference type="ARBA" id="ARBA00023002"/>
    </source>
</evidence>
<dbReference type="InterPro" id="IPR036922">
    <property type="entry name" value="Rieske_2Fe-2S_sf"/>
</dbReference>
<dbReference type="PANTHER" id="PTHR43756:SF5">
    <property type="entry name" value="CHOLINE MONOOXYGENASE, CHLOROPLASTIC"/>
    <property type="match status" value="1"/>
</dbReference>
<comment type="caution">
    <text evidence="7">The sequence shown here is derived from an EMBL/GenBank/DDBJ whole genome shotgun (WGS) entry which is preliminary data.</text>
</comment>
<evidence type="ECO:0000256" key="1">
    <source>
        <dbReference type="ARBA" id="ARBA00022714"/>
    </source>
</evidence>
<keyword evidence="1" id="KW-0001">2Fe-2S</keyword>
<evidence type="ECO:0000259" key="6">
    <source>
        <dbReference type="PROSITE" id="PS51296"/>
    </source>
</evidence>
<feature type="domain" description="Rieske" evidence="6">
    <location>
        <begin position="26"/>
        <end position="113"/>
    </location>
</feature>
<dbReference type="Proteomes" id="UP001500064">
    <property type="component" value="Unassembled WGS sequence"/>
</dbReference>
<dbReference type="SUPFAM" id="SSF50022">
    <property type="entry name" value="ISP domain"/>
    <property type="match status" value="1"/>
</dbReference>
<organism evidence="7 8">
    <name type="scientific">Nonomuraea maheshkhaliensis</name>
    <dbReference type="NCBI Taxonomy" id="419590"/>
    <lineage>
        <taxon>Bacteria</taxon>
        <taxon>Bacillati</taxon>
        <taxon>Actinomycetota</taxon>
        <taxon>Actinomycetes</taxon>
        <taxon>Streptosporangiales</taxon>
        <taxon>Streptosporangiaceae</taxon>
        <taxon>Nonomuraea</taxon>
    </lineage>
</organism>
<keyword evidence="8" id="KW-1185">Reference proteome</keyword>
<dbReference type="PROSITE" id="PS51296">
    <property type="entry name" value="RIESKE"/>
    <property type="match status" value="1"/>
</dbReference>
<evidence type="ECO:0000313" key="7">
    <source>
        <dbReference type="EMBL" id="GAA1658796.1"/>
    </source>
</evidence>
<keyword evidence="2" id="KW-0479">Metal-binding</keyword>
<dbReference type="InterPro" id="IPR017941">
    <property type="entry name" value="Rieske_2Fe-2S"/>
</dbReference>
<evidence type="ECO:0000256" key="2">
    <source>
        <dbReference type="ARBA" id="ARBA00022723"/>
    </source>
</evidence>
<dbReference type="InterPro" id="IPR001663">
    <property type="entry name" value="Rng_hydr_dOase-A"/>
</dbReference>
<keyword evidence="3" id="KW-0560">Oxidoreductase</keyword>
<accession>A0ABP4RV19</accession>
<dbReference type="EMBL" id="BAAAMU010000059">
    <property type="protein sequence ID" value="GAA1658796.1"/>
    <property type="molecule type" value="Genomic_DNA"/>
</dbReference>
<proteinExistence type="predicted"/>
<name>A0ABP4RV19_9ACTN</name>